<dbReference type="Pfam" id="PF13679">
    <property type="entry name" value="Methyltransf_32"/>
    <property type="match status" value="1"/>
</dbReference>
<keyword evidence="3" id="KW-1185">Reference proteome</keyword>
<organism evidence="2 3">
    <name type="scientific">Micromonospora palomenae</name>
    <dbReference type="NCBI Taxonomy" id="1461247"/>
    <lineage>
        <taxon>Bacteria</taxon>
        <taxon>Bacillati</taxon>
        <taxon>Actinomycetota</taxon>
        <taxon>Actinomycetes</taxon>
        <taxon>Micromonosporales</taxon>
        <taxon>Micromonosporaceae</taxon>
        <taxon>Micromonospora</taxon>
    </lineage>
</organism>
<dbReference type="GO" id="GO:0008168">
    <property type="term" value="F:methyltransferase activity"/>
    <property type="evidence" value="ECO:0007669"/>
    <property type="project" value="UniProtKB-KW"/>
</dbReference>
<dbReference type="AlphaFoldDB" id="A0A561WHB4"/>
<name>A0A561WHB4_9ACTN</name>
<comment type="caution">
    <text evidence="2">The sequence shown here is derived from an EMBL/GenBank/DDBJ whole genome shotgun (WGS) entry which is preliminary data.</text>
</comment>
<proteinExistence type="predicted"/>
<gene>
    <name evidence="2" type="ORF">FHX75_121793</name>
</gene>
<dbReference type="OrthoDB" id="5502211at2"/>
<dbReference type="Gene3D" id="3.40.50.150">
    <property type="entry name" value="Vaccinia Virus protein VP39"/>
    <property type="match status" value="1"/>
</dbReference>
<feature type="domain" description="Methyltransferase" evidence="1">
    <location>
        <begin position="149"/>
        <end position="284"/>
    </location>
</feature>
<protein>
    <submittedName>
        <fullName evidence="2">Methyltransferase family protein</fullName>
    </submittedName>
</protein>
<dbReference type="CDD" id="cd02440">
    <property type="entry name" value="AdoMet_MTases"/>
    <property type="match status" value="1"/>
</dbReference>
<evidence type="ECO:0000259" key="1">
    <source>
        <dbReference type="Pfam" id="PF13679"/>
    </source>
</evidence>
<dbReference type="PANTHER" id="PTHR13369:SF3">
    <property type="entry name" value="METHYLTRANSFERASE DOMAIN-CONTAINING PROTEIN"/>
    <property type="match status" value="1"/>
</dbReference>
<evidence type="ECO:0000313" key="2">
    <source>
        <dbReference type="EMBL" id="TWG23246.1"/>
    </source>
</evidence>
<dbReference type="GO" id="GO:0005737">
    <property type="term" value="C:cytoplasm"/>
    <property type="evidence" value="ECO:0007669"/>
    <property type="project" value="TreeGrafter"/>
</dbReference>
<evidence type="ECO:0000313" key="3">
    <source>
        <dbReference type="Proteomes" id="UP000319927"/>
    </source>
</evidence>
<keyword evidence="2" id="KW-0808">Transferase</keyword>
<accession>A0A561WHB4</accession>
<sequence length="385" mass="41917">MPEPLDAALTEVRALLLDPALTRAIAAGRRRGQRPSVVRAELRPVALKAGPRLQISTSDGARPYTRNVAPGAEAGAAVDALLAEPFGNWHVETADATLQLRVTKSGEAQVHRAAASRPDAEPGGHDRAKEYLLDPGDPIFAEIGGSAAKRRQVDAFLRALAATLPDELTGPLRVVDLGCGNAYLTFAAHRYLTQRGLDVELVGVDVREDQRRRNTELAERLGWADRVSFVAGTIADAVVEPAPDLVLALHACDTATDEALARAVRWDARWVLAAPCCHHDIAAQLRAHPAPAPYELLTRQGILRERFADVLTDSLRAGLLRLHGYRAEVVEFVDSRHTPRNLLIRARRTGTAPTQAQRAEYRDLVDQWRITPRLETLLAEAGPTA</sequence>
<dbReference type="GO" id="GO:0032259">
    <property type="term" value="P:methylation"/>
    <property type="evidence" value="ECO:0007669"/>
    <property type="project" value="UniProtKB-KW"/>
</dbReference>
<keyword evidence="2" id="KW-0489">Methyltransferase</keyword>
<dbReference type="InterPro" id="IPR029063">
    <property type="entry name" value="SAM-dependent_MTases_sf"/>
</dbReference>
<dbReference type="SUPFAM" id="SSF53335">
    <property type="entry name" value="S-adenosyl-L-methionine-dependent methyltransferases"/>
    <property type="match status" value="1"/>
</dbReference>
<dbReference type="InterPro" id="IPR025714">
    <property type="entry name" value="Methyltranfer_dom"/>
</dbReference>
<dbReference type="RefSeq" id="WP_154941763.1">
    <property type="nucleotide sequence ID" value="NZ_VIXA01000002.1"/>
</dbReference>
<reference evidence="2 3" key="1">
    <citation type="submission" date="2019-06" db="EMBL/GenBank/DDBJ databases">
        <title>Sequencing the genomes of 1000 actinobacteria strains.</title>
        <authorList>
            <person name="Klenk H.-P."/>
        </authorList>
    </citation>
    <scope>NUCLEOTIDE SEQUENCE [LARGE SCALE GENOMIC DNA]</scope>
    <source>
        <strain evidence="2 3">DSM 102131</strain>
    </source>
</reference>
<dbReference type="EMBL" id="VIXA01000002">
    <property type="protein sequence ID" value="TWG23246.1"/>
    <property type="molecule type" value="Genomic_DNA"/>
</dbReference>
<dbReference type="PANTHER" id="PTHR13369">
    <property type="match status" value="1"/>
</dbReference>
<dbReference type="Proteomes" id="UP000319927">
    <property type="component" value="Unassembled WGS sequence"/>
</dbReference>